<dbReference type="AlphaFoldDB" id="A0AAQ1NXH5"/>
<dbReference type="Proteomes" id="UP000234460">
    <property type="component" value="Chromosome LMANV2"/>
</dbReference>
<evidence type="ECO:0000313" key="1">
    <source>
        <dbReference type="EMBL" id="SOR61291.1"/>
    </source>
</evidence>
<proteinExistence type="predicted"/>
<comment type="caution">
    <text evidence="1">The sequence shown here is derived from an EMBL/GenBank/DDBJ whole genome shotgun (WGS) entry which is preliminary data.</text>
</comment>
<reference evidence="1 2" key="1">
    <citation type="submission" date="2017-11" db="EMBL/GenBank/DDBJ databases">
        <authorList>
            <person name="Lechat P."/>
        </authorList>
    </citation>
    <scope>NUCLEOTIDE SEQUENCE [LARGE SCALE GENOMIC DNA]</scope>
    <source>
        <strain evidence="1">L495</strain>
    </source>
</reference>
<sequence>MLYQIHVSEKNRIYVHLLKFNFHFSFLESFNFLFKNDHKILSLL</sequence>
<accession>A0AAQ1NXH5</accession>
<name>A0AAQ1NXH5_LEPIR</name>
<gene>
    <name evidence="1" type="ORF">LMANV2_280056</name>
</gene>
<dbReference type="EMBL" id="OEJX01000021">
    <property type="protein sequence ID" value="SOR61291.1"/>
    <property type="molecule type" value="Genomic_DNA"/>
</dbReference>
<organism evidence="1 2">
    <name type="scientific">Leptospira interrogans serovar Manilae</name>
    <dbReference type="NCBI Taxonomy" id="214675"/>
    <lineage>
        <taxon>Bacteria</taxon>
        <taxon>Pseudomonadati</taxon>
        <taxon>Spirochaetota</taxon>
        <taxon>Spirochaetia</taxon>
        <taxon>Leptospirales</taxon>
        <taxon>Leptospiraceae</taxon>
        <taxon>Leptospira</taxon>
    </lineage>
</organism>
<evidence type="ECO:0000313" key="2">
    <source>
        <dbReference type="Proteomes" id="UP000234460"/>
    </source>
</evidence>
<protein>
    <submittedName>
        <fullName evidence="1">Uncharacterized protein</fullName>
    </submittedName>
</protein>